<name>A0A2P4XVV9_9STRA</name>
<evidence type="ECO:0000313" key="3">
    <source>
        <dbReference type="EMBL" id="POM69599.1"/>
    </source>
</evidence>
<feature type="compositionally biased region" description="Polar residues" evidence="1">
    <location>
        <begin position="301"/>
        <end position="310"/>
    </location>
</feature>
<sequence>MSDRFTLTEDIVLYYLGTSHRMEDRQQEEPILRLVVPSTMVQEVLQNYHDSLVDGYQGIIRLLLDWSLRGRRPACTLFPDCSSSKSRPQFRGYSPGDVFAERPFQLVSMDFVIPLPKARRGNTALLLFQCAFPCFVMGKAMADTTALCVAKAFEECVYRRFGAPTLIRHDRDPRFMSEVFQAFAEMIQSRSRTTLSYRPQANGQLERSVKTVMQSVRVYAEVPLQQDSNKIAEKLIFTINNSIDATRKETSFYLVHGWDAQSTLRAMTSSFKRGSGRQTDALEIALEMAKEYQATEKSREQSAIPSTGQAEPSDEAPLVSGAADDTPVAKWFCEIARSQESSCTLCPSCRLTEGVLRYSVKLLDLTLCTHRSQKTSHLLHHTLATAPRSLFEPGDPGKLYMERVKPRLTKKNIDLPAGSVQPAVTDEKATVLKENPLWDRYSL</sequence>
<keyword evidence="3" id="KW-0808">Transferase</keyword>
<dbReference type="InterPro" id="IPR001584">
    <property type="entry name" value="Integrase_cat-core"/>
</dbReference>
<dbReference type="OrthoDB" id="5988424at2759"/>
<comment type="caution">
    <text evidence="3">The sequence shown here is derived from an EMBL/GenBank/DDBJ whole genome shotgun (WGS) entry which is preliminary data.</text>
</comment>
<gene>
    <name evidence="3" type="ORF">PHPALM_14104</name>
</gene>
<dbReference type="GO" id="GO:0015074">
    <property type="term" value="P:DNA integration"/>
    <property type="evidence" value="ECO:0007669"/>
    <property type="project" value="InterPro"/>
</dbReference>
<evidence type="ECO:0000313" key="4">
    <source>
        <dbReference type="Proteomes" id="UP000237271"/>
    </source>
</evidence>
<dbReference type="SUPFAM" id="SSF53098">
    <property type="entry name" value="Ribonuclease H-like"/>
    <property type="match status" value="1"/>
</dbReference>
<dbReference type="PANTHER" id="PTHR37984:SF5">
    <property type="entry name" value="PROTEIN NYNRIN-LIKE"/>
    <property type="match status" value="1"/>
</dbReference>
<protein>
    <submittedName>
        <fullName evidence="3">Reverse transcriptase</fullName>
    </submittedName>
</protein>
<accession>A0A2P4XVV9</accession>
<dbReference type="GO" id="GO:0003676">
    <property type="term" value="F:nucleic acid binding"/>
    <property type="evidence" value="ECO:0007669"/>
    <property type="project" value="InterPro"/>
</dbReference>
<dbReference type="InterPro" id="IPR012337">
    <property type="entry name" value="RNaseH-like_sf"/>
</dbReference>
<dbReference type="Proteomes" id="UP000237271">
    <property type="component" value="Unassembled WGS sequence"/>
</dbReference>
<evidence type="ECO:0000259" key="2">
    <source>
        <dbReference type="PROSITE" id="PS50994"/>
    </source>
</evidence>
<dbReference type="EMBL" id="NCKW01007841">
    <property type="protein sequence ID" value="POM69599.1"/>
    <property type="molecule type" value="Genomic_DNA"/>
</dbReference>
<dbReference type="InterPro" id="IPR050951">
    <property type="entry name" value="Retrovirus_Pol_polyprotein"/>
</dbReference>
<dbReference type="AlphaFoldDB" id="A0A2P4XVV9"/>
<keyword evidence="3" id="KW-0695">RNA-directed DNA polymerase</keyword>
<keyword evidence="4" id="KW-1185">Reference proteome</keyword>
<keyword evidence="3" id="KW-0548">Nucleotidyltransferase</keyword>
<dbReference type="GO" id="GO:0003964">
    <property type="term" value="F:RNA-directed DNA polymerase activity"/>
    <property type="evidence" value="ECO:0007669"/>
    <property type="project" value="UniProtKB-KW"/>
</dbReference>
<proteinExistence type="predicted"/>
<dbReference type="PROSITE" id="PS50994">
    <property type="entry name" value="INTEGRASE"/>
    <property type="match status" value="1"/>
</dbReference>
<dbReference type="PANTHER" id="PTHR37984">
    <property type="entry name" value="PROTEIN CBG26694"/>
    <property type="match status" value="1"/>
</dbReference>
<feature type="domain" description="Integrase catalytic" evidence="2">
    <location>
        <begin position="99"/>
        <end position="241"/>
    </location>
</feature>
<evidence type="ECO:0000256" key="1">
    <source>
        <dbReference type="SAM" id="MobiDB-lite"/>
    </source>
</evidence>
<feature type="region of interest" description="Disordered" evidence="1">
    <location>
        <begin position="295"/>
        <end position="320"/>
    </location>
</feature>
<reference evidence="3 4" key="1">
    <citation type="journal article" date="2017" name="Genome Biol. Evol.">
        <title>Phytophthora megakarya and P. palmivora, closely related causal agents of cacao black pod rot, underwent increases in genome sizes and gene numbers by different mechanisms.</title>
        <authorList>
            <person name="Ali S.S."/>
            <person name="Shao J."/>
            <person name="Lary D.J."/>
            <person name="Kronmiller B."/>
            <person name="Shen D."/>
            <person name="Strem M.D."/>
            <person name="Amoako-Attah I."/>
            <person name="Akrofi A.Y."/>
            <person name="Begoude B.A."/>
            <person name="Ten Hoopen G.M."/>
            <person name="Coulibaly K."/>
            <person name="Kebe B.I."/>
            <person name="Melnick R.L."/>
            <person name="Guiltinan M.J."/>
            <person name="Tyler B.M."/>
            <person name="Meinhardt L.W."/>
            <person name="Bailey B.A."/>
        </authorList>
    </citation>
    <scope>NUCLEOTIDE SEQUENCE [LARGE SCALE GENOMIC DNA]</scope>
    <source>
        <strain evidence="4">sbr112.9</strain>
    </source>
</reference>
<organism evidence="3 4">
    <name type="scientific">Phytophthora palmivora</name>
    <dbReference type="NCBI Taxonomy" id="4796"/>
    <lineage>
        <taxon>Eukaryota</taxon>
        <taxon>Sar</taxon>
        <taxon>Stramenopiles</taxon>
        <taxon>Oomycota</taxon>
        <taxon>Peronosporomycetes</taxon>
        <taxon>Peronosporales</taxon>
        <taxon>Peronosporaceae</taxon>
        <taxon>Phytophthora</taxon>
    </lineage>
</organism>
<dbReference type="Gene3D" id="3.30.420.10">
    <property type="entry name" value="Ribonuclease H-like superfamily/Ribonuclease H"/>
    <property type="match status" value="1"/>
</dbReference>
<dbReference type="InterPro" id="IPR036397">
    <property type="entry name" value="RNaseH_sf"/>
</dbReference>